<keyword evidence="2 7" id="KW-0813">Transport</keyword>
<comment type="subcellular location">
    <subcellularLocation>
        <location evidence="7">Cell outer membrane</location>
        <topology evidence="7">Peripheral membrane protein</topology>
    </subcellularLocation>
</comment>
<dbReference type="SUPFAM" id="SSF56954">
    <property type="entry name" value="Outer membrane efflux proteins (OEP)"/>
    <property type="match status" value="1"/>
</dbReference>
<evidence type="ECO:0000256" key="8">
    <source>
        <dbReference type="SAM" id="Coils"/>
    </source>
</evidence>
<accession>D0KZI4</accession>
<dbReference type="GO" id="GO:0031640">
    <property type="term" value="P:killing of cells of another organism"/>
    <property type="evidence" value="ECO:0007669"/>
    <property type="project" value="UniProtKB-KW"/>
</dbReference>
<reference evidence="10 11" key="1">
    <citation type="submission" date="2009-10" db="EMBL/GenBank/DDBJ databases">
        <title>Complete sequence of Halothiobacillus neapolitanus c2.</title>
        <authorList>
            <consortium name="US DOE Joint Genome Institute"/>
            <person name="Lucas S."/>
            <person name="Copeland A."/>
            <person name="Lapidus A."/>
            <person name="Glavina del Rio T."/>
            <person name="Tice H."/>
            <person name="Bruce D."/>
            <person name="Goodwin L."/>
            <person name="Pitluck S."/>
            <person name="Davenport K."/>
            <person name="Brettin T."/>
            <person name="Detter J.C."/>
            <person name="Han C."/>
            <person name="Tapia R."/>
            <person name="Larimer F."/>
            <person name="Land M."/>
            <person name="Hauser L."/>
            <person name="Kyrpides N."/>
            <person name="Mikhailova N."/>
            <person name="Kerfeld C."/>
            <person name="Cannon G."/>
            <person name="Heinhort S."/>
        </authorList>
    </citation>
    <scope>NUCLEOTIDE SEQUENCE [LARGE SCALE GENOMIC DNA]</scope>
    <source>
        <strain evidence="11">ATCC 23641 / c2</strain>
    </source>
</reference>
<evidence type="ECO:0000256" key="4">
    <source>
        <dbReference type="ARBA" id="ARBA00022692"/>
    </source>
</evidence>
<dbReference type="HOGENOM" id="CLU_012817_10_2_6"/>
<keyword evidence="7" id="KW-0354">Hemolysis</keyword>
<feature type="coiled-coil region" evidence="8">
    <location>
        <begin position="210"/>
        <end position="261"/>
    </location>
</feature>
<dbReference type="PANTHER" id="PTHR30026">
    <property type="entry name" value="OUTER MEMBRANE PROTEIN TOLC"/>
    <property type="match status" value="1"/>
</dbReference>
<evidence type="ECO:0000256" key="9">
    <source>
        <dbReference type="SAM" id="MobiDB-lite"/>
    </source>
</evidence>
<protein>
    <recommendedName>
        <fullName evidence="7">Protein CyaE</fullName>
    </recommendedName>
</protein>
<feature type="compositionally biased region" description="Basic and acidic residues" evidence="9">
    <location>
        <begin position="519"/>
        <end position="528"/>
    </location>
</feature>
<keyword evidence="5 7" id="KW-0472">Membrane</keyword>
<dbReference type="eggNOG" id="COG1538">
    <property type="taxonomic scope" value="Bacteria"/>
</dbReference>
<organism evidence="10 11">
    <name type="scientific">Halothiobacillus neapolitanus (strain ATCC 23641 / DSM 15147 / CIP 104769 / NCIMB 8539 / c2)</name>
    <name type="common">Thiobacillus neapolitanus</name>
    <dbReference type="NCBI Taxonomy" id="555778"/>
    <lineage>
        <taxon>Bacteria</taxon>
        <taxon>Pseudomonadati</taxon>
        <taxon>Pseudomonadota</taxon>
        <taxon>Gammaproteobacteria</taxon>
        <taxon>Chromatiales</taxon>
        <taxon>Halothiobacillaceae</taxon>
        <taxon>Halothiobacillus</taxon>
    </lineage>
</organism>
<name>D0KZI4_HALNC</name>
<dbReference type="GO" id="GO:0015288">
    <property type="term" value="F:porin activity"/>
    <property type="evidence" value="ECO:0007669"/>
    <property type="project" value="TreeGrafter"/>
</dbReference>
<evidence type="ECO:0000256" key="3">
    <source>
        <dbReference type="ARBA" id="ARBA00022452"/>
    </source>
</evidence>
<feature type="region of interest" description="Disordered" evidence="9">
    <location>
        <begin position="501"/>
        <end position="528"/>
    </location>
</feature>
<dbReference type="Pfam" id="PF02321">
    <property type="entry name" value="OEP"/>
    <property type="match status" value="2"/>
</dbReference>
<keyword evidence="3" id="KW-1134">Transmembrane beta strand</keyword>
<dbReference type="InterPro" id="IPR051906">
    <property type="entry name" value="TolC-like"/>
</dbReference>
<dbReference type="PANTHER" id="PTHR30026:SF20">
    <property type="entry name" value="OUTER MEMBRANE PROTEIN TOLC"/>
    <property type="match status" value="1"/>
</dbReference>
<gene>
    <name evidence="10" type="ordered locus">Hneap_1021</name>
</gene>
<evidence type="ECO:0000256" key="7">
    <source>
        <dbReference type="PIRNR" id="PIRNR001892"/>
    </source>
</evidence>
<dbReference type="RefSeq" id="WP_012823893.1">
    <property type="nucleotide sequence ID" value="NC_013422.1"/>
</dbReference>
<evidence type="ECO:0000313" key="10">
    <source>
        <dbReference type="EMBL" id="ACX95857.1"/>
    </source>
</evidence>
<dbReference type="Proteomes" id="UP000009102">
    <property type="component" value="Chromosome"/>
</dbReference>
<dbReference type="KEGG" id="hna:Hneap_1021"/>
<evidence type="ECO:0000313" key="11">
    <source>
        <dbReference type="Proteomes" id="UP000009102"/>
    </source>
</evidence>
<comment type="function">
    <text evidence="7">CyaE is necessary for transport of calmodulin-sensitive adenylate cyclase-hemolysin (cyclolysin).</text>
</comment>
<keyword evidence="11" id="KW-1185">Reference proteome</keyword>
<dbReference type="STRING" id="555778.Hneap_1021"/>
<evidence type="ECO:0000256" key="5">
    <source>
        <dbReference type="ARBA" id="ARBA00023136"/>
    </source>
</evidence>
<dbReference type="EMBL" id="CP001801">
    <property type="protein sequence ID" value="ACX95857.1"/>
    <property type="molecule type" value="Genomic_DNA"/>
</dbReference>
<dbReference type="GO" id="GO:1990281">
    <property type="term" value="C:efflux pump complex"/>
    <property type="evidence" value="ECO:0007669"/>
    <property type="project" value="TreeGrafter"/>
</dbReference>
<dbReference type="AlphaFoldDB" id="D0KZI4"/>
<comment type="similarity">
    <text evidence="1 7">Belongs to the outer membrane factor (OMF) (TC 1.B.17) family.</text>
</comment>
<proteinExistence type="inferred from homology"/>
<evidence type="ECO:0000256" key="1">
    <source>
        <dbReference type="ARBA" id="ARBA00007613"/>
    </source>
</evidence>
<keyword evidence="7" id="KW-0204">Cytolysis</keyword>
<keyword evidence="6 7" id="KW-0998">Cell outer membrane</keyword>
<dbReference type="Gene3D" id="1.20.1600.10">
    <property type="entry name" value="Outer membrane efflux proteins (OEP)"/>
    <property type="match status" value="1"/>
</dbReference>
<dbReference type="PIRSF" id="PIRSF001892">
    <property type="entry name" value="CyaE"/>
    <property type="match status" value="1"/>
</dbReference>
<evidence type="ECO:0000256" key="2">
    <source>
        <dbReference type="ARBA" id="ARBA00022448"/>
    </source>
</evidence>
<dbReference type="InterPro" id="IPR003423">
    <property type="entry name" value="OMP_efflux"/>
</dbReference>
<dbReference type="OrthoDB" id="5296315at2"/>
<evidence type="ECO:0000256" key="6">
    <source>
        <dbReference type="ARBA" id="ARBA00023237"/>
    </source>
</evidence>
<dbReference type="GO" id="GO:0015562">
    <property type="term" value="F:efflux transmembrane transporter activity"/>
    <property type="evidence" value="ECO:0007669"/>
    <property type="project" value="InterPro"/>
</dbReference>
<dbReference type="InterPro" id="IPR028351">
    <property type="entry name" value="CyaE"/>
</dbReference>
<dbReference type="GO" id="GO:0009279">
    <property type="term" value="C:cell outer membrane"/>
    <property type="evidence" value="ECO:0007669"/>
    <property type="project" value="UniProtKB-SubCell"/>
</dbReference>
<keyword evidence="8" id="KW-0175">Coiled coil</keyword>
<sequence length="528" mass="56081">MRNRPAIFSPGNHPLRVKSAILGLAIALGLFGFSNVYANSFDDPFGVNARLPEHPGVKAAQRADFYTISAPTAVQKQKMVTGHEYSLAELSALALSNNPQTHSVWASLRAQAASVGISEAAWLPKLTLNASAQQSQSTTSTGFSIPTQRIFAPNLSLSWLLYDFGQREAGIAAAKAGLVAARFANDQTLQTVLSSVASAYYQSLADQVLIEVNKRSVETAQKALDAAQARYRSGQATVSDLYQAKAALAQAEGTLATAEQTQLQNAGALASAVGLPVDTQLRLAPLQTRIDPKLDANVKSLLQQAIAQNPNLQNAQAQVAQARATLDQTERAGLPSISLGANQGLRFQQSLGRTQTNSIGLTLSVPLFTGFDQHYQTAQARAKLAEAEANRDTTYQSTELAVWQGYYAFRGAMVAIPSARAQVENANEALKAVQAQYKVGYATIQDLLTAQSTLATAEVTLAQNALNAYTALAKLGAAIGQLGSPMFSEHSLLDPTTAAVSDGAAPNDHLPDIVPTSHLYDHKEQSQP</sequence>
<keyword evidence="4" id="KW-0812">Transmembrane</keyword>